<dbReference type="GO" id="GO:0005886">
    <property type="term" value="C:plasma membrane"/>
    <property type="evidence" value="ECO:0007669"/>
    <property type="project" value="TreeGrafter"/>
</dbReference>
<sequence length="286" mass="32219">MIKTVNLQKIFKTEEVETWALNNVNLEIKAGEFVAIMGPSGCGKSTLLNILGLLDNPTGGTYELNGTDVSKFTEAQRTNLRKGVIGFVFQSFNLIDELNVFENIELPLLYMGIPAAERKRRVEDAMNRMAIAHRVKHFPQQLSGGQQQRVAIARAVVANPKLILADEPTGNLDSKNGKEVMELLTELNKATIVMVTHSQHDSGYAGRTINLFDGQVVNEIKIKSIYYRGGLTTSIITKGYYNNERLLKHQTYCPQLVAKQTFFSDFAIQSYSWIRMHQSAYDFFYP</sequence>
<organism evidence="6 7">
    <name type="scientific">Phocaeicola vulgatus</name>
    <name type="common">Bacteroides vulgatus</name>
    <dbReference type="NCBI Taxonomy" id="821"/>
    <lineage>
        <taxon>Bacteria</taxon>
        <taxon>Pseudomonadati</taxon>
        <taxon>Bacteroidota</taxon>
        <taxon>Bacteroidia</taxon>
        <taxon>Bacteroidales</taxon>
        <taxon>Bacteroidaceae</taxon>
        <taxon>Phocaeicola</taxon>
    </lineage>
</organism>
<dbReference type="AlphaFoldDB" id="A0A0P0M3M4"/>
<dbReference type="SMART" id="SM00382">
    <property type="entry name" value="AAA"/>
    <property type="match status" value="1"/>
</dbReference>
<evidence type="ECO:0000256" key="1">
    <source>
        <dbReference type="ARBA" id="ARBA00022448"/>
    </source>
</evidence>
<dbReference type="GO" id="GO:0005524">
    <property type="term" value="F:ATP binding"/>
    <property type="evidence" value="ECO:0007669"/>
    <property type="project" value="UniProtKB-KW"/>
</dbReference>
<dbReference type="PANTHER" id="PTHR24220">
    <property type="entry name" value="IMPORT ATP-BINDING PROTEIN"/>
    <property type="match status" value="1"/>
</dbReference>
<evidence type="ECO:0000313" key="7">
    <source>
        <dbReference type="Proteomes" id="UP000061587"/>
    </source>
</evidence>
<dbReference type="InterPro" id="IPR027417">
    <property type="entry name" value="P-loop_NTPase"/>
</dbReference>
<dbReference type="Pfam" id="PF00005">
    <property type="entry name" value="ABC_tran"/>
    <property type="match status" value="1"/>
</dbReference>
<dbReference type="InterPro" id="IPR015854">
    <property type="entry name" value="ABC_transpr_LolD-like"/>
</dbReference>
<reference evidence="7" key="1">
    <citation type="submission" date="2015-10" db="EMBL/GenBank/DDBJ databases">
        <title>Extensive mobilome-driven genome diversification in gut-associated Bacteroides vulgatus mpk.</title>
        <authorList>
            <person name="Beier S."/>
            <person name="Lange A."/>
            <person name="Huson D.H."/>
            <person name="Frick J.-S."/>
            <person name="Autenrieth I.B."/>
        </authorList>
    </citation>
    <scope>NUCLEOTIDE SEQUENCE [LARGE SCALE GENOMIC DNA]</scope>
    <source>
        <strain evidence="7">mpk</strain>
    </source>
</reference>
<dbReference type="EMBL" id="CP013020">
    <property type="protein sequence ID" value="ALK85419.1"/>
    <property type="molecule type" value="Genomic_DNA"/>
</dbReference>
<evidence type="ECO:0000256" key="4">
    <source>
        <dbReference type="ARBA" id="ARBA00038388"/>
    </source>
</evidence>
<dbReference type="GO" id="GO:0098796">
    <property type="term" value="C:membrane protein complex"/>
    <property type="evidence" value="ECO:0007669"/>
    <property type="project" value="UniProtKB-ARBA"/>
</dbReference>
<evidence type="ECO:0000259" key="5">
    <source>
        <dbReference type="PROSITE" id="PS50893"/>
    </source>
</evidence>
<dbReference type="GO" id="GO:0022857">
    <property type="term" value="F:transmembrane transporter activity"/>
    <property type="evidence" value="ECO:0007669"/>
    <property type="project" value="TreeGrafter"/>
</dbReference>
<dbReference type="PROSITE" id="PS50893">
    <property type="entry name" value="ABC_TRANSPORTER_2"/>
    <property type="match status" value="1"/>
</dbReference>
<dbReference type="PANTHER" id="PTHR24220:SF648">
    <property type="entry name" value="ABC TRANSPORTER ATP-BINDING PROTEIN YTRE"/>
    <property type="match status" value="1"/>
</dbReference>
<dbReference type="InterPro" id="IPR003593">
    <property type="entry name" value="AAA+_ATPase"/>
</dbReference>
<protein>
    <submittedName>
        <fullName evidence="6">ABC transporter ATP-binding protein YvcR</fullName>
    </submittedName>
</protein>
<dbReference type="SUPFAM" id="SSF52540">
    <property type="entry name" value="P-loop containing nucleoside triphosphate hydrolases"/>
    <property type="match status" value="1"/>
</dbReference>
<dbReference type="InterPro" id="IPR017911">
    <property type="entry name" value="MacB-like_ATP-bd"/>
</dbReference>
<dbReference type="PATRIC" id="fig|821.40.peg.3415"/>
<evidence type="ECO:0000313" key="6">
    <source>
        <dbReference type="EMBL" id="ALK85419.1"/>
    </source>
</evidence>
<keyword evidence="2" id="KW-0547">Nucleotide-binding</keyword>
<keyword evidence="1" id="KW-0813">Transport</keyword>
<name>A0A0P0M3M4_PHOVU</name>
<dbReference type="GO" id="GO:0016887">
    <property type="term" value="F:ATP hydrolysis activity"/>
    <property type="evidence" value="ECO:0007669"/>
    <property type="project" value="InterPro"/>
</dbReference>
<dbReference type="PROSITE" id="PS00211">
    <property type="entry name" value="ABC_TRANSPORTER_1"/>
    <property type="match status" value="1"/>
</dbReference>
<reference evidence="6 7" key="2">
    <citation type="journal article" date="2016" name="Genome Biol. Evol.">
        <title>Extensive mobilome-driven genome diversification in mouse gut-associated Bacteroides vulgatus mpk.</title>
        <authorList>
            <person name="Lange A."/>
            <person name="Beier S."/>
            <person name="Steimle A."/>
            <person name="Autenrieth I.B."/>
            <person name="Huson D.H."/>
            <person name="Frick J.S."/>
        </authorList>
    </citation>
    <scope>NUCLEOTIDE SEQUENCE [LARGE SCALE GENOMIC DNA]</scope>
    <source>
        <strain evidence="7">mpk</strain>
    </source>
</reference>
<accession>A0A0P0M3M4</accession>
<dbReference type="InterPro" id="IPR003439">
    <property type="entry name" value="ABC_transporter-like_ATP-bd"/>
</dbReference>
<dbReference type="FunFam" id="3.40.50.300:FF:000032">
    <property type="entry name" value="Export ABC transporter ATP-binding protein"/>
    <property type="match status" value="1"/>
</dbReference>
<keyword evidence="3 6" id="KW-0067">ATP-binding</keyword>
<dbReference type="InterPro" id="IPR017871">
    <property type="entry name" value="ABC_transporter-like_CS"/>
</dbReference>
<evidence type="ECO:0000256" key="3">
    <source>
        <dbReference type="ARBA" id="ARBA00022840"/>
    </source>
</evidence>
<feature type="domain" description="ABC transporter" evidence="5">
    <location>
        <begin position="5"/>
        <end position="238"/>
    </location>
</feature>
<dbReference type="Gene3D" id="3.40.50.300">
    <property type="entry name" value="P-loop containing nucleotide triphosphate hydrolases"/>
    <property type="match status" value="1"/>
</dbReference>
<dbReference type="Proteomes" id="UP000061587">
    <property type="component" value="Chromosome"/>
</dbReference>
<proteinExistence type="inferred from homology"/>
<gene>
    <name evidence="6" type="ORF">BvMPK_2834</name>
</gene>
<comment type="similarity">
    <text evidence="4">Belongs to the ABC transporter superfamily. Macrolide exporter (TC 3.A.1.122) family.</text>
</comment>
<dbReference type="CDD" id="cd03255">
    <property type="entry name" value="ABC_MJ0796_LolCDE_FtsE"/>
    <property type="match status" value="1"/>
</dbReference>
<evidence type="ECO:0000256" key="2">
    <source>
        <dbReference type="ARBA" id="ARBA00022741"/>
    </source>
</evidence>